<dbReference type="EnsemblMetazoa" id="ACHR007409-RA">
    <property type="protein sequence ID" value="ACHR007409-PA"/>
    <property type="gene ID" value="ACHR007409"/>
</dbReference>
<evidence type="ECO:0000313" key="3">
    <source>
        <dbReference type="EnsemblMetazoa" id="ACHR007409-PA"/>
    </source>
</evidence>
<keyword evidence="2" id="KW-1133">Transmembrane helix</keyword>
<keyword evidence="2" id="KW-0472">Membrane</keyword>
<feature type="transmembrane region" description="Helical" evidence="2">
    <location>
        <begin position="165"/>
        <end position="185"/>
    </location>
</feature>
<keyword evidence="4" id="KW-1185">Reference proteome</keyword>
<feature type="transmembrane region" description="Helical" evidence="2">
    <location>
        <begin position="294"/>
        <end position="316"/>
    </location>
</feature>
<evidence type="ECO:0000313" key="4">
    <source>
        <dbReference type="Proteomes" id="UP000075881"/>
    </source>
</evidence>
<organism evidence="3 4">
    <name type="scientific">Anopheles christyi</name>
    <dbReference type="NCBI Taxonomy" id="43041"/>
    <lineage>
        <taxon>Eukaryota</taxon>
        <taxon>Metazoa</taxon>
        <taxon>Ecdysozoa</taxon>
        <taxon>Arthropoda</taxon>
        <taxon>Hexapoda</taxon>
        <taxon>Insecta</taxon>
        <taxon>Pterygota</taxon>
        <taxon>Neoptera</taxon>
        <taxon>Endopterygota</taxon>
        <taxon>Diptera</taxon>
        <taxon>Nematocera</taxon>
        <taxon>Culicoidea</taxon>
        <taxon>Culicidae</taxon>
        <taxon>Anophelinae</taxon>
        <taxon>Anopheles</taxon>
    </lineage>
</organism>
<evidence type="ECO:0000256" key="1">
    <source>
        <dbReference type="SAM" id="MobiDB-lite"/>
    </source>
</evidence>
<feature type="compositionally biased region" description="Pro residues" evidence="1">
    <location>
        <begin position="48"/>
        <end position="60"/>
    </location>
</feature>
<protein>
    <recommendedName>
        <fullName evidence="5">Chloride channel CLIC-like protein 1</fullName>
    </recommendedName>
</protein>
<feature type="compositionally biased region" description="Basic and acidic residues" evidence="1">
    <location>
        <begin position="419"/>
        <end position="437"/>
    </location>
</feature>
<evidence type="ECO:0000256" key="2">
    <source>
        <dbReference type="SAM" id="Phobius"/>
    </source>
</evidence>
<proteinExistence type="predicted"/>
<evidence type="ECO:0008006" key="5">
    <source>
        <dbReference type="Google" id="ProtNLM"/>
    </source>
</evidence>
<dbReference type="Proteomes" id="UP000075881">
    <property type="component" value="Unassembled WGS sequence"/>
</dbReference>
<dbReference type="VEuPathDB" id="VectorBase:ACHR007409"/>
<sequence length="437" mass="49150">MAPNKIDAVFHKVDCSQDPRWIKPGALDRWGQQQQHHKEHLRENPDQLCPPTPEPTPPASCSPDITEDQRLALVFYRKLVGRLFARDTLLVDPTTDEFLTTDLSLRISTRQLEKLLDESTTARELNLIVSAVLEQSSKARQKMIFLENQCERLYDFLMTLFESRILYNLLPVVLLIAGCFIVRFISRITRMNSFLVFFLIILSITVCNKWKECNENLARQSLQGMEMATKKSWMNVFGIASRNDGTPSLAICDPLQVLVESMVSIQTVYFKSIFKELWNQYTESTEGLWWHDKIFVGIFILGFVYIFITTILPVGVRSGFEMFGSMVTSTMHSSGPAAAAAGNGPVNNNVPPLPTLNLNIQISDGGARSIALAEMLRQENQRIEIVSEEVAAPVQAITDTTTSMVEANSLETTTTAPKPKLEEVASKVNAEKQNDEK</sequence>
<reference evidence="3" key="2">
    <citation type="submission" date="2020-05" db="UniProtKB">
        <authorList>
            <consortium name="EnsemblMetazoa"/>
        </authorList>
    </citation>
    <scope>IDENTIFICATION</scope>
    <source>
        <strain evidence="3">ACHKN1017</strain>
    </source>
</reference>
<dbReference type="AlphaFoldDB" id="A0A182K9H2"/>
<name>A0A182K9H2_9DIPT</name>
<accession>A0A182K9H2</accession>
<reference evidence="4" key="1">
    <citation type="submission" date="2013-03" db="EMBL/GenBank/DDBJ databases">
        <title>The Genome Sequence of Anopheles christyi ACHKN1017.</title>
        <authorList>
            <consortium name="The Broad Institute Genomics Platform"/>
            <person name="Neafsey D.E."/>
            <person name="Besansky N."/>
            <person name="Walker B."/>
            <person name="Young S.K."/>
            <person name="Zeng Q."/>
            <person name="Gargeya S."/>
            <person name="Fitzgerald M."/>
            <person name="Haas B."/>
            <person name="Abouelleil A."/>
            <person name="Allen A.W."/>
            <person name="Alvarado L."/>
            <person name="Arachchi H.M."/>
            <person name="Berlin A.M."/>
            <person name="Chapman S.B."/>
            <person name="Gainer-Dewar J."/>
            <person name="Goldberg J."/>
            <person name="Griggs A."/>
            <person name="Gujja S."/>
            <person name="Hansen M."/>
            <person name="Howarth C."/>
            <person name="Imamovic A."/>
            <person name="Ireland A."/>
            <person name="Larimer J."/>
            <person name="McCowan C."/>
            <person name="Murphy C."/>
            <person name="Pearson M."/>
            <person name="Poon T.W."/>
            <person name="Priest M."/>
            <person name="Roberts A."/>
            <person name="Saif S."/>
            <person name="Shea T."/>
            <person name="Sisk P."/>
            <person name="Sykes S."/>
            <person name="Wortman J."/>
            <person name="Nusbaum C."/>
            <person name="Birren B."/>
        </authorList>
    </citation>
    <scope>NUCLEOTIDE SEQUENCE [LARGE SCALE GENOMIC DNA]</scope>
    <source>
        <strain evidence="4">ACHKN1017</strain>
    </source>
</reference>
<feature type="region of interest" description="Disordered" evidence="1">
    <location>
        <begin position="32"/>
        <end position="63"/>
    </location>
</feature>
<feature type="region of interest" description="Disordered" evidence="1">
    <location>
        <begin position="408"/>
        <end position="437"/>
    </location>
</feature>
<keyword evidence="2" id="KW-0812">Transmembrane</keyword>
<feature type="transmembrane region" description="Helical" evidence="2">
    <location>
        <begin position="192"/>
        <end position="211"/>
    </location>
</feature>